<comment type="subcellular location">
    <subcellularLocation>
        <location evidence="1">Cell membrane</location>
        <topology evidence="1">Single-pass membrane protein</topology>
    </subcellularLocation>
    <subcellularLocation>
        <location evidence="2">Secreted</location>
    </subcellularLocation>
</comment>
<keyword evidence="9 21" id="KW-0812">Transmembrane</keyword>
<dbReference type="Gene3D" id="1.10.510.10">
    <property type="entry name" value="Transferase(Phosphotransferase) domain 1"/>
    <property type="match status" value="1"/>
</dbReference>
<evidence type="ECO:0000256" key="16">
    <source>
        <dbReference type="ARBA" id="ARBA00023157"/>
    </source>
</evidence>
<evidence type="ECO:0000313" key="24">
    <source>
        <dbReference type="Proteomes" id="UP000824890"/>
    </source>
</evidence>
<dbReference type="SMART" id="SM00220">
    <property type="entry name" value="S_TKc"/>
    <property type="match status" value="1"/>
</dbReference>
<evidence type="ECO:0000256" key="5">
    <source>
        <dbReference type="ARBA" id="ARBA00022475"/>
    </source>
</evidence>
<dbReference type="EMBL" id="JAGKQM010000001">
    <property type="protein sequence ID" value="KAH0940860.1"/>
    <property type="molecule type" value="Genomic_DNA"/>
</dbReference>
<gene>
    <name evidence="23" type="ORF">HID58_000497</name>
</gene>
<dbReference type="PROSITE" id="PS00107">
    <property type="entry name" value="PROTEIN_KINASE_ATP"/>
    <property type="match status" value="1"/>
</dbReference>
<comment type="catalytic activity">
    <reaction evidence="17">
        <text>L-threonyl-[protein] + ATP = O-phospho-L-threonyl-[protein] + ADP + H(+)</text>
        <dbReference type="Rhea" id="RHEA:46608"/>
        <dbReference type="Rhea" id="RHEA-COMP:11060"/>
        <dbReference type="Rhea" id="RHEA-COMP:11605"/>
        <dbReference type="ChEBI" id="CHEBI:15378"/>
        <dbReference type="ChEBI" id="CHEBI:30013"/>
        <dbReference type="ChEBI" id="CHEBI:30616"/>
        <dbReference type="ChEBI" id="CHEBI:61977"/>
        <dbReference type="ChEBI" id="CHEBI:456216"/>
        <dbReference type="EC" id="2.7.11.1"/>
    </reaction>
</comment>
<feature type="compositionally biased region" description="Low complexity" evidence="20">
    <location>
        <begin position="200"/>
        <end position="211"/>
    </location>
</feature>
<evidence type="ECO:0000256" key="8">
    <source>
        <dbReference type="ARBA" id="ARBA00022679"/>
    </source>
</evidence>
<comment type="caution">
    <text evidence="23">The sequence shown here is derived from an EMBL/GenBank/DDBJ whole genome shotgun (WGS) entry which is preliminary data.</text>
</comment>
<evidence type="ECO:0000256" key="17">
    <source>
        <dbReference type="ARBA" id="ARBA00047899"/>
    </source>
</evidence>
<feature type="region of interest" description="Disordered" evidence="20">
    <location>
        <begin position="35"/>
        <end position="234"/>
    </location>
</feature>
<keyword evidence="11 19" id="KW-0547">Nucleotide-binding</keyword>
<protein>
    <recommendedName>
        <fullName evidence="4">non-specific serine/threonine protein kinase</fullName>
        <ecNumber evidence="4">2.7.11.1</ecNumber>
    </recommendedName>
</protein>
<evidence type="ECO:0000256" key="10">
    <source>
        <dbReference type="ARBA" id="ARBA00022729"/>
    </source>
</evidence>
<evidence type="ECO:0000256" key="21">
    <source>
        <dbReference type="SAM" id="Phobius"/>
    </source>
</evidence>
<evidence type="ECO:0000256" key="14">
    <source>
        <dbReference type="ARBA" id="ARBA00022989"/>
    </source>
</evidence>
<evidence type="ECO:0000256" key="19">
    <source>
        <dbReference type="PROSITE-ProRule" id="PRU10141"/>
    </source>
</evidence>
<evidence type="ECO:0000256" key="2">
    <source>
        <dbReference type="ARBA" id="ARBA00004613"/>
    </source>
</evidence>
<dbReference type="PROSITE" id="PS00108">
    <property type="entry name" value="PROTEIN_KINASE_ST"/>
    <property type="match status" value="1"/>
</dbReference>
<dbReference type="Pfam" id="PF07714">
    <property type="entry name" value="PK_Tyr_Ser-Thr"/>
    <property type="match status" value="1"/>
</dbReference>
<dbReference type="Gene3D" id="3.30.200.20">
    <property type="entry name" value="Phosphorylase Kinase, domain 1"/>
    <property type="match status" value="1"/>
</dbReference>
<feature type="non-terminal residue" evidence="23">
    <location>
        <position position="1"/>
    </location>
</feature>
<dbReference type="PRINTS" id="PR01218">
    <property type="entry name" value="PSTLEXTENSIN"/>
</dbReference>
<proteinExistence type="inferred from homology"/>
<evidence type="ECO:0000256" key="11">
    <source>
        <dbReference type="ARBA" id="ARBA00022741"/>
    </source>
</evidence>
<comment type="catalytic activity">
    <reaction evidence="18">
        <text>L-seryl-[protein] + ATP = O-phospho-L-seryl-[protein] + ADP + H(+)</text>
        <dbReference type="Rhea" id="RHEA:17989"/>
        <dbReference type="Rhea" id="RHEA-COMP:9863"/>
        <dbReference type="Rhea" id="RHEA-COMP:11604"/>
        <dbReference type="ChEBI" id="CHEBI:15378"/>
        <dbReference type="ChEBI" id="CHEBI:29999"/>
        <dbReference type="ChEBI" id="CHEBI:30616"/>
        <dbReference type="ChEBI" id="CHEBI:83421"/>
        <dbReference type="ChEBI" id="CHEBI:456216"/>
        <dbReference type="EC" id="2.7.11.1"/>
    </reaction>
</comment>
<dbReference type="CDD" id="cd14066">
    <property type="entry name" value="STKc_IRAK"/>
    <property type="match status" value="1"/>
</dbReference>
<name>A0ABQ8EGX7_BRANA</name>
<dbReference type="Pfam" id="PF06876">
    <property type="entry name" value="SCRL"/>
    <property type="match status" value="2"/>
</dbReference>
<evidence type="ECO:0000259" key="22">
    <source>
        <dbReference type="PROSITE" id="PS50011"/>
    </source>
</evidence>
<feature type="region of interest" description="Disordered" evidence="20">
    <location>
        <begin position="657"/>
        <end position="691"/>
    </location>
</feature>
<dbReference type="SUPFAM" id="SSF56112">
    <property type="entry name" value="Protein kinase-like (PK-like)"/>
    <property type="match status" value="1"/>
</dbReference>
<dbReference type="InterPro" id="IPR047117">
    <property type="entry name" value="PERK1-13-like"/>
</dbReference>
<reference evidence="23 24" key="1">
    <citation type="submission" date="2021-05" db="EMBL/GenBank/DDBJ databases">
        <title>Genome Assembly of Synthetic Allotetraploid Brassica napus Reveals Homoeologous Exchanges between Subgenomes.</title>
        <authorList>
            <person name="Davis J.T."/>
        </authorList>
    </citation>
    <scope>NUCLEOTIDE SEQUENCE [LARGE SCALE GENOMIC DNA]</scope>
    <source>
        <strain evidence="24">cv. Da-Ae</strain>
        <tissue evidence="23">Seedling</tissue>
    </source>
</reference>
<keyword evidence="15 21" id="KW-0472">Membrane</keyword>
<sequence length="996" mass="108777">KATTPHQPLVSLPKTTPFLSCRSLLPPRRLRRILLLPPPPLSPLPSPLASPPPLAPPPSILPPTASPPPPSPPLEAPPSPPLETPPVPAEEPPPSPPEEPPPSPPSPSGSPPLPFLPAKPSPPPSPLPSETLPPPVKTFTPPPPSLPSESPPPVDTASPPPPSPPRRRGPKPSLPPPPKPSPSTPSLPETSPPPKPPLSASPFPSSSTPAPKNSPAATTLPFFGPVGPPDGTIATPIGPIIEPKTTPAETISPGTAQPLVPKSLPETTPYHRSSAGFLFGGVIVGALLLVLLGLLYVFYRATRNNSSRHGQSKTPPKDQTNVITIPPPNYSSSVSYGTKESNAVAMNVTISSGTFTYEELLEATGGFSEANLLGEGGFGYVHKGVLRNGREVAVKQLKIGSNQGEREFQAEVDTISRVHHKHLVSLVGYCINGDKRLLIYEFVPKDTLEFHLHGNSGSVLEWGMRLRIAVGAAKGLAYLHEDCSPTIIHRDIKAANILLDSKYEAKVSDFGLAKFFSDTNSSVTHISTRVVGTFGYMAPEYASSGKVTDKSDVYSFGVVLLELITGRPPIFAKDPTRNLSLVDWARPLLAKAISGESFDLLVDPRLDKNYDTTQMADMAACAASCIRQSAWLRPRMSQVIRALEGEVALRNVEETYSSSENPLPYGTSKRRFNTDSSNGSTSEYGINPSQSSSEQHQFTVMVKKIKLTFFFSSVVDVKFLKDFVPEKFCPRLEDIEGNCKDDGLKVCAKFMTTTYKINYFNCTCDNIHMLRKIKRYCYCQWQTWLLAYANQIGFAPERARFVSPFSNPKHHIIFMTTNVEGSGRTYSSSENPSDNPLMYGTSKRRFNTDSKLSKYGINPSQSSSEQYQFTGPKYELVCLRRKQILSRENTQVIVSLPLGMRFATWCIVSCLLILLVITDGKGPKVDPNSLCPRIEDIEGNCKDDGLKACEKYMSTTYNRNYFNCTCDNVYMIHKIKRYCRCNSICPDAPPPPIQPR</sequence>
<feature type="binding site" evidence="19">
    <location>
        <position position="395"/>
    </location>
    <ligand>
        <name>ATP</name>
        <dbReference type="ChEBI" id="CHEBI:30616"/>
    </ligand>
</feature>
<dbReference type="InterPro" id="IPR011009">
    <property type="entry name" value="Kinase-like_dom_sf"/>
</dbReference>
<dbReference type="InterPro" id="IPR001245">
    <property type="entry name" value="Ser-Thr/Tyr_kinase_cat_dom"/>
</dbReference>
<evidence type="ECO:0000256" key="20">
    <source>
        <dbReference type="SAM" id="MobiDB-lite"/>
    </source>
</evidence>
<keyword evidence="8" id="KW-0808">Transferase</keyword>
<dbReference type="InterPro" id="IPR000719">
    <property type="entry name" value="Prot_kinase_dom"/>
</dbReference>
<evidence type="ECO:0000256" key="1">
    <source>
        <dbReference type="ARBA" id="ARBA00004162"/>
    </source>
</evidence>
<dbReference type="InterPro" id="IPR010682">
    <property type="entry name" value="SCRL"/>
</dbReference>
<dbReference type="EC" id="2.7.11.1" evidence="4"/>
<comment type="similarity">
    <text evidence="3">Belongs to the DEFL family.</text>
</comment>
<organism evidence="23 24">
    <name type="scientific">Brassica napus</name>
    <name type="common">Rape</name>
    <dbReference type="NCBI Taxonomy" id="3708"/>
    <lineage>
        <taxon>Eukaryota</taxon>
        <taxon>Viridiplantae</taxon>
        <taxon>Streptophyta</taxon>
        <taxon>Embryophyta</taxon>
        <taxon>Tracheophyta</taxon>
        <taxon>Spermatophyta</taxon>
        <taxon>Magnoliopsida</taxon>
        <taxon>eudicotyledons</taxon>
        <taxon>Gunneridae</taxon>
        <taxon>Pentapetalae</taxon>
        <taxon>rosids</taxon>
        <taxon>malvids</taxon>
        <taxon>Brassicales</taxon>
        <taxon>Brassicaceae</taxon>
        <taxon>Brassiceae</taxon>
        <taxon>Brassica</taxon>
    </lineage>
</organism>
<dbReference type="Proteomes" id="UP000824890">
    <property type="component" value="Unassembled WGS sequence"/>
</dbReference>
<keyword evidence="14 21" id="KW-1133">Transmembrane helix</keyword>
<feature type="compositionally biased region" description="Pro residues" evidence="20">
    <location>
        <begin position="36"/>
        <end position="164"/>
    </location>
</feature>
<feature type="region of interest" description="Disordered" evidence="20">
    <location>
        <begin position="1"/>
        <end position="21"/>
    </location>
</feature>
<evidence type="ECO:0000256" key="3">
    <source>
        <dbReference type="ARBA" id="ARBA00006722"/>
    </source>
</evidence>
<dbReference type="PANTHER" id="PTHR47982:SF22">
    <property type="entry name" value="PROLINE-RICH RECEPTOR-LIKE PROTEIN KINASE PERK14"/>
    <property type="match status" value="1"/>
</dbReference>
<dbReference type="PANTHER" id="PTHR47982">
    <property type="entry name" value="PROLINE-RICH RECEPTOR-LIKE PROTEIN KINASE PERK4"/>
    <property type="match status" value="1"/>
</dbReference>
<keyword evidence="7" id="KW-0723">Serine/threonine-protein kinase</keyword>
<keyword evidence="12" id="KW-0418">Kinase</keyword>
<evidence type="ECO:0000256" key="18">
    <source>
        <dbReference type="ARBA" id="ARBA00048679"/>
    </source>
</evidence>
<feature type="domain" description="Protein kinase" evidence="22">
    <location>
        <begin position="367"/>
        <end position="649"/>
    </location>
</feature>
<dbReference type="InterPro" id="IPR003882">
    <property type="entry name" value="Pistil_extensin"/>
</dbReference>
<keyword evidence="5" id="KW-1003">Cell membrane</keyword>
<keyword evidence="6" id="KW-0964">Secreted</keyword>
<keyword evidence="16" id="KW-1015">Disulfide bond</keyword>
<accession>A0ABQ8EGX7</accession>
<evidence type="ECO:0000313" key="23">
    <source>
        <dbReference type="EMBL" id="KAH0940860.1"/>
    </source>
</evidence>
<dbReference type="PROSITE" id="PS50011">
    <property type="entry name" value="PROTEIN_KINASE_DOM"/>
    <property type="match status" value="1"/>
</dbReference>
<keyword evidence="10" id="KW-0732">Signal</keyword>
<keyword evidence="13 19" id="KW-0067">ATP-binding</keyword>
<evidence type="ECO:0000256" key="4">
    <source>
        <dbReference type="ARBA" id="ARBA00012513"/>
    </source>
</evidence>
<dbReference type="InterPro" id="IPR017441">
    <property type="entry name" value="Protein_kinase_ATP_BS"/>
</dbReference>
<evidence type="ECO:0000256" key="6">
    <source>
        <dbReference type="ARBA" id="ARBA00022525"/>
    </source>
</evidence>
<dbReference type="InterPro" id="IPR008271">
    <property type="entry name" value="Ser/Thr_kinase_AS"/>
</dbReference>
<keyword evidence="24" id="KW-1185">Reference proteome</keyword>
<feature type="compositionally biased region" description="Polar residues" evidence="20">
    <location>
        <begin position="674"/>
        <end position="691"/>
    </location>
</feature>
<evidence type="ECO:0000256" key="12">
    <source>
        <dbReference type="ARBA" id="ARBA00022777"/>
    </source>
</evidence>
<evidence type="ECO:0000256" key="7">
    <source>
        <dbReference type="ARBA" id="ARBA00022527"/>
    </source>
</evidence>
<evidence type="ECO:0000256" key="15">
    <source>
        <dbReference type="ARBA" id="ARBA00023136"/>
    </source>
</evidence>
<feature type="transmembrane region" description="Helical" evidence="21">
    <location>
        <begin position="277"/>
        <end position="299"/>
    </location>
</feature>
<evidence type="ECO:0000256" key="13">
    <source>
        <dbReference type="ARBA" id="ARBA00022840"/>
    </source>
</evidence>
<feature type="compositionally biased region" description="Pro residues" evidence="20">
    <location>
        <begin position="172"/>
        <end position="199"/>
    </location>
</feature>
<evidence type="ECO:0000256" key="9">
    <source>
        <dbReference type="ARBA" id="ARBA00022692"/>
    </source>
</evidence>